<feature type="transmembrane region" description="Helical" evidence="10">
    <location>
        <begin position="122"/>
        <end position="142"/>
    </location>
</feature>
<evidence type="ECO:0000256" key="2">
    <source>
        <dbReference type="ARBA" id="ARBA00022448"/>
    </source>
</evidence>
<dbReference type="GO" id="GO:0005886">
    <property type="term" value="C:plasma membrane"/>
    <property type="evidence" value="ECO:0007669"/>
    <property type="project" value="UniProtKB-SubCell"/>
</dbReference>
<accession>A0A562SJA7</accession>
<evidence type="ECO:0000256" key="7">
    <source>
        <dbReference type="ARBA" id="ARBA00023065"/>
    </source>
</evidence>
<dbReference type="Pfam" id="PF01554">
    <property type="entry name" value="MatE"/>
    <property type="match status" value="2"/>
</dbReference>
<name>A0A562SJA7_9BACT</name>
<keyword evidence="6 10" id="KW-1133">Transmembrane helix</keyword>
<evidence type="ECO:0000256" key="3">
    <source>
        <dbReference type="ARBA" id="ARBA00022449"/>
    </source>
</evidence>
<evidence type="ECO:0000256" key="9">
    <source>
        <dbReference type="ARBA" id="ARBA00031636"/>
    </source>
</evidence>
<dbReference type="OrthoDB" id="9776324at2"/>
<feature type="transmembrane region" description="Helical" evidence="10">
    <location>
        <begin position="351"/>
        <end position="372"/>
    </location>
</feature>
<dbReference type="RefSeq" id="WP_144886535.1">
    <property type="nucleotide sequence ID" value="NZ_VLLE01000004.1"/>
</dbReference>
<feature type="transmembrane region" description="Helical" evidence="10">
    <location>
        <begin position="384"/>
        <end position="405"/>
    </location>
</feature>
<dbReference type="InterPro" id="IPR048279">
    <property type="entry name" value="MdtK-like"/>
</dbReference>
<reference evidence="11 12" key="1">
    <citation type="journal article" date="2015" name="Stand. Genomic Sci.">
        <title>Genomic Encyclopedia of Bacterial and Archaeal Type Strains, Phase III: the genomes of soil and plant-associated and newly described type strains.</title>
        <authorList>
            <person name="Whitman W.B."/>
            <person name="Woyke T."/>
            <person name="Klenk H.P."/>
            <person name="Zhou Y."/>
            <person name="Lilburn T.G."/>
            <person name="Beck B.J."/>
            <person name="De Vos P."/>
            <person name="Vandamme P."/>
            <person name="Eisen J.A."/>
            <person name="Garrity G."/>
            <person name="Hugenholtz P."/>
            <person name="Kyrpides N.C."/>
        </authorList>
    </citation>
    <scope>NUCLEOTIDE SEQUENCE [LARGE SCALE GENOMIC DNA]</scope>
    <source>
        <strain evidence="11 12">CGMCC 1.7271</strain>
    </source>
</reference>
<dbReference type="PANTHER" id="PTHR43298">
    <property type="entry name" value="MULTIDRUG RESISTANCE PROTEIN NORM-RELATED"/>
    <property type="match status" value="1"/>
</dbReference>
<feature type="transmembrane region" description="Helical" evidence="10">
    <location>
        <begin position="82"/>
        <end position="102"/>
    </location>
</feature>
<feature type="transmembrane region" description="Helical" evidence="10">
    <location>
        <begin position="442"/>
        <end position="464"/>
    </location>
</feature>
<feature type="transmembrane region" description="Helical" evidence="10">
    <location>
        <begin position="417"/>
        <end position="435"/>
    </location>
</feature>
<dbReference type="InterPro" id="IPR050222">
    <property type="entry name" value="MATE_MdtK"/>
</dbReference>
<gene>
    <name evidence="11" type="ORF">IQ13_2352</name>
</gene>
<sequence length="474" mass="51271">MTTNHQQPKGLSYIYQIIKQSLSGEEQDYTQGSIRKAVVLLAIPMILELGFESVFAVVDMYFVSHLPNSKNAIATVGLTESVISLVYTIAIGLSTAATAVVARRIGEKNAEAATHAGAQAMLISLLVAVVLSITGVVFAADILRLMGAAPAVIAEGTSFTQIMMGGSTVIILLFLINGIFRGAGDAAMAMRSLWIASIFNIVLCPLLIYGYGPFPELGLKGAAIATTIGRGAGVLYQCYYLFGGKRSIKMSLPHFKWDTPVVKTLVEVAWPATMQFFIQSGSWIVLAWLVSVTGGTEASAGYQIAIRNVVFFILPAWGLSNAAATLVGQNLGAKQPLRAEQSVLLTTKYNAVFMAFVMLLFIFFASPIISIFTKEPEVHRFGALSLQIIGSGYVFYGIGMIMIQALNGAGDTKTPTWINFICFWLFQIPLGYLLAKTFHLGPLGAFLAIPIAETLIALVAWYYFKRGKWKLVEV</sequence>
<dbReference type="GO" id="GO:0042910">
    <property type="term" value="F:xenobiotic transmembrane transporter activity"/>
    <property type="evidence" value="ECO:0007669"/>
    <property type="project" value="InterPro"/>
</dbReference>
<evidence type="ECO:0000256" key="10">
    <source>
        <dbReference type="SAM" id="Phobius"/>
    </source>
</evidence>
<dbReference type="CDD" id="cd13139">
    <property type="entry name" value="MATE_like_14"/>
    <property type="match status" value="1"/>
</dbReference>
<feature type="transmembrane region" description="Helical" evidence="10">
    <location>
        <begin position="162"/>
        <end position="180"/>
    </location>
</feature>
<comment type="caution">
    <text evidence="11">The sequence shown here is derived from an EMBL/GenBank/DDBJ whole genome shotgun (WGS) entry which is preliminary data.</text>
</comment>
<dbReference type="Proteomes" id="UP000316167">
    <property type="component" value="Unassembled WGS sequence"/>
</dbReference>
<dbReference type="NCBIfam" id="TIGR00797">
    <property type="entry name" value="matE"/>
    <property type="match status" value="1"/>
</dbReference>
<dbReference type="InterPro" id="IPR002528">
    <property type="entry name" value="MATE_fam"/>
</dbReference>
<organism evidence="11 12">
    <name type="scientific">Lacibacter cauensis</name>
    <dbReference type="NCBI Taxonomy" id="510947"/>
    <lineage>
        <taxon>Bacteria</taxon>
        <taxon>Pseudomonadati</taxon>
        <taxon>Bacteroidota</taxon>
        <taxon>Chitinophagia</taxon>
        <taxon>Chitinophagales</taxon>
        <taxon>Chitinophagaceae</taxon>
        <taxon>Lacibacter</taxon>
    </lineage>
</organism>
<keyword evidence="3" id="KW-0050">Antiport</keyword>
<dbReference type="GO" id="GO:0006811">
    <property type="term" value="P:monoatomic ion transport"/>
    <property type="evidence" value="ECO:0007669"/>
    <property type="project" value="UniProtKB-KW"/>
</dbReference>
<evidence type="ECO:0000256" key="4">
    <source>
        <dbReference type="ARBA" id="ARBA00022475"/>
    </source>
</evidence>
<evidence type="ECO:0000313" key="12">
    <source>
        <dbReference type="Proteomes" id="UP000316167"/>
    </source>
</evidence>
<evidence type="ECO:0000256" key="8">
    <source>
        <dbReference type="ARBA" id="ARBA00023136"/>
    </source>
</evidence>
<evidence type="ECO:0000256" key="6">
    <source>
        <dbReference type="ARBA" id="ARBA00022989"/>
    </source>
</evidence>
<keyword evidence="8 10" id="KW-0472">Membrane</keyword>
<dbReference type="PANTHER" id="PTHR43298:SF2">
    <property type="entry name" value="FMN_FAD EXPORTER YEEO-RELATED"/>
    <property type="match status" value="1"/>
</dbReference>
<evidence type="ECO:0000256" key="1">
    <source>
        <dbReference type="ARBA" id="ARBA00004651"/>
    </source>
</evidence>
<keyword evidence="2" id="KW-0813">Transport</keyword>
<feature type="transmembrane region" description="Helical" evidence="10">
    <location>
        <begin position="309"/>
        <end position="331"/>
    </location>
</feature>
<keyword evidence="4" id="KW-1003">Cell membrane</keyword>
<proteinExistence type="predicted"/>
<dbReference type="EMBL" id="VLLE01000004">
    <property type="protein sequence ID" value="TWI81335.1"/>
    <property type="molecule type" value="Genomic_DNA"/>
</dbReference>
<feature type="transmembrane region" description="Helical" evidence="10">
    <location>
        <begin position="223"/>
        <end position="242"/>
    </location>
</feature>
<feature type="transmembrane region" description="Helical" evidence="10">
    <location>
        <begin position="192"/>
        <end position="211"/>
    </location>
</feature>
<keyword evidence="5 10" id="KW-0812">Transmembrane</keyword>
<protein>
    <recommendedName>
        <fullName evidence="9">Multidrug-efflux transporter</fullName>
    </recommendedName>
</protein>
<dbReference type="GO" id="GO:0015297">
    <property type="term" value="F:antiporter activity"/>
    <property type="evidence" value="ECO:0007669"/>
    <property type="project" value="UniProtKB-KW"/>
</dbReference>
<keyword evidence="7" id="KW-0406">Ion transport</keyword>
<feature type="transmembrane region" description="Helical" evidence="10">
    <location>
        <begin position="37"/>
        <end position="62"/>
    </location>
</feature>
<evidence type="ECO:0000313" key="11">
    <source>
        <dbReference type="EMBL" id="TWI81335.1"/>
    </source>
</evidence>
<comment type="subcellular location">
    <subcellularLocation>
        <location evidence="1">Cell membrane</location>
        <topology evidence="1">Multi-pass membrane protein</topology>
    </subcellularLocation>
</comment>
<dbReference type="PIRSF" id="PIRSF006603">
    <property type="entry name" value="DinF"/>
    <property type="match status" value="1"/>
</dbReference>
<keyword evidence="12" id="KW-1185">Reference proteome</keyword>
<evidence type="ECO:0000256" key="5">
    <source>
        <dbReference type="ARBA" id="ARBA00022692"/>
    </source>
</evidence>
<dbReference type="AlphaFoldDB" id="A0A562SJA7"/>